<evidence type="ECO:0000313" key="19">
    <source>
        <dbReference type="Proteomes" id="UP000019678"/>
    </source>
</evidence>
<keyword evidence="7" id="KW-0501">Molybdenum cofactor biosynthesis</keyword>
<dbReference type="Gene3D" id="3.30.70.640">
    <property type="entry name" value="Molybdopterin cofactor biosynthesis C (MoaC) domain"/>
    <property type="match status" value="1"/>
</dbReference>
<dbReference type="eggNOG" id="COG0314">
    <property type="taxonomic scope" value="Bacteria"/>
</dbReference>
<dbReference type="UniPathway" id="UPA00344"/>
<evidence type="ECO:0000256" key="14">
    <source>
        <dbReference type="ARBA" id="ARBA00049878"/>
    </source>
</evidence>
<dbReference type="GO" id="GO:0061799">
    <property type="term" value="F:cyclic pyranopterin monophosphate synthase activity"/>
    <property type="evidence" value="ECO:0007669"/>
    <property type="project" value="UniProtKB-EC"/>
</dbReference>
<feature type="domain" description="Molybdopterin cofactor biosynthesis C (MoaC)" evidence="17">
    <location>
        <begin position="1"/>
        <end position="136"/>
    </location>
</feature>
<evidence type="ECO:0000256" key="10">
    <source>
        <dbReference type="ARBA" id="ARBA00029745"/>
    </source>
</evidence>
<sequence length="375" mass="39278">MVPVDAKPTTRRRAIAGATIRMHPETAARLARGDTPKGEVLATARIAGIMAAKRTPELIPLCHGIALTHVSIDLAVDEPAAAVHVTATAEALDRTGVEMEAMVAVNVACLTLYDMLKGIDRAMVITDIRLIEKSGGRSGHFRREEAEGKPEGRPAREDAPQTGERSGGAASTPGGGRGTEERQGVVPHGGAAGDQGMAAVQGRIRAEPLDADAIAAEVAHAGAGAVATFLGLVRDHNEGRTVTLLEYEAYASMAEAELARILAELPAEIPGVRVAAAHRVGALKVGDAAVICAASAPHRGEAFKACRLLIDRIKERLPIWKREHGPQGPYWVGWEDARCSPEGHGHAHGHGHEHGHEHGHGHGHAHGQGSGGPDE</sequence>
<feature type="compositionally biased region" description="Basic and acidic residues" evidence="16">
    <location>
        <begin position="136"/>
        <end position="159"/>
    </location>
</feature>
<dbReference type="NCBIfam" id="TIGR00581">
    <property type="entry name" value="moaC"/>
    <property type="match status" value="1"/>
</dbReference>
<dbReference type="CDD" id="cd00756">
    <property type="entry name" value="MoaE"/>
    <property type="match status" value="1"/>
</dbReference>
<evidence type="ECO:0000256" key="1">
    <source>
        <dbReference type="ARBA" id="ARBA00001637"/>
    </source>
</evidence>
<feature type="compositionally biased region" description="Basic and acidic residues" evidence="16">
    <location>
        <begin position="341"/>
        <end position="360"/>
    </location>
</feature>
<evidence type="ECO:0000256" key="11">
    <source>
        <dbReference type="ARBA" id="ARBA00030407"/>
    </source>
</evidence>
<dbReference type="Gene3D" id="3.90.1170.40">
    <property type="entry name" value="Molybdopterin biosynthesis MoaE subunit"/>
    <property type="match status" value="1"/>
</dbReference>
<dbReference type="SUPFAM" id="SSF55040">
    <property type="entry name" value="Molybdenum cofactor biosynthesis protein C, MoaC"/>
    <property type="match status" value="1"/>
</dbReference>
<evidence type="ECO:0000256" key="7">
    <source>
        <dbReference type="ARBA" id="ARBA00023150"/>
    </source>
</evidence>
<evidence type="ECO:0000256" key="15">
    <source>
        <dbReference type="ARBA" id="ARBA00055087"/>
    </source>
</evidence>
<evidence type="ECO:0000256" key="12">
    <source>
        <dbReference type="ARBA" id="ARBA00030781"/>
    </source>
</evidence>
<dbReference type="Proteomes" id="UP000019678">
    <property type="component" value="Unassembled WGS sequence"/>
</dbReference>
<feature type="region of interest" description="Disordered" evidence="16">
    <location>
        <begin position="136"/>
        <end position="197"/>
    </location>
</feature>
<dbReference type="GO" id="GO:0030366">
    <property type="term" value="F:molybdopterin synthase activity"/>
    <property type="evidence" value="ECO:0007669"/>
    <property type="project" value="UniProtKB-EC"/>
</dbReference>
<evidence type="ECO:0000256" key="5">
    <source>
        <dbReference type="ARBA" id="ARBA00012575"/>
    </source>
</evidence>
<keyword evidence="8" id="KW-0456">Lyase</keyword>
<dbReference type="NCBIfam" id="NF006870">
    <property type="entry name" value="PRK09364.1"/>
    <property type="match status" value="1"/>
</dbReference>
<dbReference type="InterPro" id="IPR036522">
    <property type="entry name" value="MoaC_sf"/>
</dbReference>
<evidence type="ECO:0000256" key="6">
    <source>
        <dbReference type="ARBA" id="ARBA00013858"/>
    </source>
</evidence>
<dbReference type="Pfam" id="PF02391">
    <property type="entry name" value="MoaE"/>
    <property type="match status" value="1"/>
</dbReference>
<feature type="region of interest" description="Disordered" evidence="16">
    <location>
        <begin position="341"/>
        <end position="375"/>
    </location>
</feature>
<dbReference type="CDD" id="cd01420">
    <property type="entry name" value="MoaC_PE"/>
    <property type="match status" value="1"/>
</dbReference>
<dbReference type="InterPro" id="IPR047594">
    <property type="entry name" value="MoaC_bact/euk"/>
</dbReference>
<dbReference type="InterPro" id="IPR023045">
    <property type="entry name" value="MoaC"/>
</dbReference>
<dbReference type="SUPFAM" id="SSF54690">
    <property type="entry name" value="Molybdopterin synthase subunit MoaE"/>
    <property type="match status" value="1"/>
</dbReference>
<proteinExistence type="inferred from homology"/>
<evidence type="ECO:0000256" key="8">
    <source>
        <dbReference type="ARBA" id="ARBA00023239"/>
    </source>
</evidence>
<dbReference type="PANTHER" id="PTHR23404">
    <property type="entry name" value="MOLYBDOPTERIN SYNTHASE RELATED"/>
    <property type="match status" value="1"/>
</dbReference>
<evidence type="ECO:0000256" key="4">
    <source>
        <dbReference type="ARBA" id="ARBA00011950"/>
    </source>
</evidence>
<evidence type="ECO:0000256" key="13">
    <source>
        <dbReference type="ARBA" id="ARBA00032474"/>
    </source>
</evidence>
<dbReference type="InterPro" id="IPR036563">
    <property type="entry name" value="MoaE_sf"/>
</dbReference>
<comment type="catalytic activity">
    <reaction evidence="14">
        <text>2 [molybdopterin-synthase sulfur-carrier protein]-C-terminal-Gly-aminoethanethioate + cyclic pyranopterin phosphate + H2O = molybdopterin + 2 [molybdopterin-synthase sulfur-carrier protein]-C-terminal Gly-Gly + 2 H(+)</text>
        <dbReference type="Rhea" id="RHEA:26333"/>
        <dbReference type="Rhea" id="RHEA-COMP:12202"/>
        <dbReference type="Rhea" id="RHEA-COMP:19907"/>
        <dbReference type="ChEBI" id="CHEBI:15377"/>
        <dbReference type="ChEBI" id="CHEBI:15378"/>
        <dbReference type="ChEBI" id="CHEBI:58698"/>
        <dbReference type="ChEBI" id="CHEBI:59648"/>
        <dbReference type="ChEBI" id="CHEBI:90778"/>
        <dbReference type="ChEBI" id="CHEBI:232372"/>
        <dbReference type="EC" id="2.8.1.12"/>
    </reaction>
</comment>
<dbReference type="EC" id="2.8.1.12" evidence="4"/>
<evidence type="ECO:0000256" key="2">
    <source>
        <dbReference type="ARBA" id="ARBA00005046"/>
    </source>
</evidence>
<dbReference type="AlphaFoldDB" id="A0A017T9V0"/>
<organism evidence="18 19">
    <name type="scientific">Chondromyces apiculatus DSM 436</name>
    <dbReference type="NCBI Taxonomy" id="1192034"/>
    <lineage>
        <taxon>Bacteria</taxon>
        <taxon>Pseudomonadati</taxon>
        <taxon>Myxococcota</taxon>
        <taxon>Polyangia</taxon>
        <taxon>Polyangiales</taxon>
        <taxon>Polyangiaceae</taxon>
        <taxon>Chondromyces</taxon>
    </lineage>
</organism>
<comment type="similarity">
    <text evidence="3">Belongs to the MoaE family.</text>
</comment>
<evidence type="ECO:0000259" key="17">
    <source>
        <dbReference type="Pfam" id="PF01967"/>
    </source>
</evidence>
<comment type="subunit">
    <text evidence="9">Heterotetramer of 2 MoaD subunits and 2 MoaE subunits. Also stable as homodimer. The enzyme changes between these two forms during catalysis.</text>
</comment>
<keyword evidence="19" id="KW-1185">Reference proteome</keyword>
<gene>
    <name evidence="18" type="ORF">CAP_3318</name>
</gene>
<evidence type="ECO:0000313" key="18">
    <source>
        <dbReference type="EMBL" id="EYF05401.1"/>
    </source>
</evidence>
<comment type="caution">
    <text evidence="18">The sequence shown here is derived from an EMBL/GenBank/DDBJ whole genome shotgun (WGS) entry which is preliminary data.</text>
</comment>
<evidence type="ECO:0000256" key="3">
    <source>
        <dbReference type="ARBA" id="ARBA00005426"/>
    </source>
</evidence>
<dbReference type="STRING" id="1192034.CAP_3318"/>
<comment type="pathway">
    <text evidence="2">Cofactor biosynthesis; molybdopterin biosynthesis.</text>
</comment>
<dbReference type="EC" id="4.6.1.17" evidence="5"/>
<name>A0A017T9V0_9BACT</name>
<accession>A0A017T9V0</accession>
<feature type="compositionally biased region" description="Gly residues" evidence="16">
    <location>
        <begin position="366"/>
        <end position="375"/>
    </location>
</feature>
<dbReference type="EMBL" id="ASRX01000024">
    <property type="protein sequence ID" value="EYF05401.1"/>
    <property type="molecule type" value="Genomic_DNA"/>
</dbReference>
<reference evidence="18 19" key="1">
    <citation type="submission" date="2013-05" db="EMBL/GenBank/DDBJ databases">
        <title>Genome assembly of Chondromyces apiculatus DSM 436.</title>
        <authorList>
            <person name="Sharma G."/>
            <person name="Khatri I."/>
            <person name="Kaur C."/>
            <person name="Mayilraj S."/>
            <person name="Subramanian S."/>
        </authorList>
    </citation>
    <scope>NUCLEOTIDE SEQUENCE [LARGE SCALE GENOMIC DNA]</scope>
    <source>
        <strain evidence="18 19">DSM 436</strain>
    </source>
</reference>
<comment type="function">
    <text evidence="15">Catalyzes the conversion of (8S)-3',8-cyclo-7,8-dihydroguanosine 5'-triphosphate to cyclic pyranopterin monophosphate (cPMP).</text>
</comment>
<dbReference type="InterPro" id="IPR003448">
    <property type="entry name" value="Mopterin_biosynth_MoaE"/>
</dbReference>
<evidence type="ECO:0000256" key="9">
    <source>
        <dbReference type="ARBA" id="ARBA00026066"/>
    </source>
</evidence>
<dbReference type="Pfam" id="PF01967">
    <property type="entry name" value="MoaC"/>
    <property type="match status" value="1"/>
</dbReference>
<dbReference type="eggNOG" id="COG0315">
    <property type="taxonomic scope" value="Bacteria"/>
</dbReference>
<dbReference type="InterPro" id="IPR002820">
    <property type="entry name" value="Mopterin_CF_biosynth-C_dom"/>
</dbReference>
<evidence type="ECO:0000256" key="16">
    <source>
        <dbReference type="SAM" id="MobiDB-lite"/>
    </source>
</evidence>
<comment type="catalytic activity">
    <reaction evidence="1">
        <text>(8S)-3',8-cyclo-7,8-dihydroguanosine 5'-triphosphate = cyclic pyranopterin phosphate + diphosphate</text>
        <dbReference type="Rhea" id="RHEA:49580"/>
        <dbReference type="ChEBI" id="CHEBI:33019"/>
        <dbReference type="ChEBI" id="CHEBI:59648"/>
        <dbReference type="ChEBI" id="CHEBI:131766"/>
        <dbReference type="EC" id="4.6.1.17"/>
    </reaction>
</comment>
<protein>
    <recommendedName>
        <fullName evidence="6">Molybdopterin synthase catalytic subunit</fullName>
        <ecNumber evidence="4">2.8.1.12</ecNumber>
        <ecNumber evidence="5">4.6.1.17</ecNumber>
    </recommendedName>
    <alternativeName>
        <fullName evidence="12">MPT synthase subunit 2</fullName>
    </alternativeName>
    <alternativeName>
        <fullName evidence="10">Molybdenum cofactor biosynthesis protein E</fullName>
    </alternativeName>
    <alternativeName>
        <fullName evidence="11">Molybdopterin-converting factor large subunit</fullName>
    </alternativeName>
    <alternativeName>
        <fullName evidence="13">Molybdopterin-converting factor subunit 2</fullName>
    </alternativeName>
</protein>
<dbReference type="GO" id="GO:0006777">
    <property type="term" value="P:Mo-molybdopterin cofactor biosynthetic process"/>
    <property type="evidence" value="ECO:0007669"/>
    <property type="project" value="UniProtKB-KW"/>
</dbReference>